<dbReference type="Proteomes" id="UP001139264">
    <property type="component" value="Unassembled WGS sequence"/>
</dbReference>
<organism evidence="2 3">
    <name type="scientific">Arthrobacter gengyunqii</name>
    <dbReference type="NCBI Taxonomy" id="2886940"/>
    <lineage>
        <taxon>Bacteria</taxon>
        <taxon>Bacillati</taxon>
        <taxon>Actinomycetota</taxon>
        <taxon>Actinomycetes</taxon>
        <taxon>Micrococcales</taxon>
        <taxon>Micrococcaceae</taxon>
        <taxon>Arthrobacter</taxon>
    </lineage>
</organism>
<dbReference type="Gene3D" id="3.10.180.10">
    <property type="entry name" value="2,3-Dihydroxybiphenyl 1,2-Dioxygenase, domain 1"/>
    <property type="match status" value="1"/>
</dbReference>
<reference evidence="2" key="1">
    <citation type="submission" date="2021-10" db="EMBL/GenBank/DDBJ databases">
        <title>Novel species in genus Arthrobacter.</title>
        <authorList>
            <person name="Liu Y."/>
        </authorList>
    </citation>
    <scope>NUCLEOTIDE SEQUENCE</scope>
    <source>
        <strain evidence="2">Zg-Y809</strain>
    </source>
</reference>
<dbReference type="SUPFAM" id="SSF54593">
    <property type="entry name" value="Glyoxalase/Bleomycin resistance protein/Dihydroxybiphenyl dioxygenase"/>
    <property type="match status" value="1"/>
</dbReference>
<comment type="caution">
    <text evidence="2">The sequence shown here is derived from an EMBL/GenBank/DDBJ whole genome shotgun (WGS) entry which is preliminary data.</text>
</comment>
<dbReference type="EMBL" id="JAJFZP010000005">
    <property type="protein sequence ID" value="MCC3268730.1"/>
    <property type="molecule type" value="Genomic_DNA"/>
</dbReference>
<feature type="domain" description="VOC" evidence="1">
    <location>
        <begin position="21"/>
        <end position="148"/>
    </location>
</feature>
<protein>
    <submittedName>
        <fullName evidence="2">VOC family protein</fullName>
    </submittedName>
</protein>
<sequence>MTAFLEGDGLLHLREDMAVERMIFPNLPVADLRRSTEFYLGLGFKQSPQFSNEDCAAVIISDTIVVMLLHQEFFSGFLPEGDTPHLRAAGKEVVNCLSCDTREEVDTFLANAAQNGGAVFQPAREQMPGMYSGAATDPDGHVWEFMWMDPSIPE</sequence>
<gene>
    <name evidence="2" type="ORF">LJ751_05055</name>
</gene>
<dbReference type="InterPro" id="IPR029068">
    <property type="entry name" value="Glyas_Bleomycin-R_OHBP_Dase"/>
</dbReference>
<evidence type="ECO:0000313" key="3">
    <source>
        <dbReference type="Proteomes" id="UP001139264"/>
    </source>
</evidence>
<dbReference type="PROSITE" id="PS51819">
    <property type="entry name" value="VOC"/>
    <property type="match status" value="1"/>
</dbReference>
<evidence type="ECO:0000259" key="1">
    <source>
        <dbReference type="PROSITE" id="PS51819"/>
    </source>
</evidence>
<dbReference type="PANTHER" id="PTHR36503:SF2">
    <property type="entry name" value="BLR2408 PROTEIN"/>
    <property type="match status" value="1"/>
</dbReference>
<dbReference type="Pfam" id="PF00903">
    <property type="entry name" value="Glyoxalase"/>
    <property type="match status" value="1"/>
</dbReference>
<dbReference type="PANTHER" id="PTHR36503">
    <property type="entry name" value="BLR2520 PROTEIN"/>
    <property type="match status" value="1"/>
</dbReference>
<dbReference type="InterPro" id="IPR037523">
    <property type="entry name" value="VOC_core"/>
</dbReference>
<evidence type="ECO:0000313" key="2">
    <source>
        <dbReference type="EMBL" id="MCC3268730.1"/>
    </source>
</evidence>
<dbReference type="InterPro" id="IPR004360">
    <property type="entry name" value="Glyas_Fos-R_dOase_dom"/>
</dbReference>
<dbReference type="RefSeq" id="WP_227907201.1">
    <property type="nucleotide sequence ID" value="NZ_JAJFZP010000005.1"/>
</dbReference>
<name>A0A9X1M0L2_9MICC</name>
<accession>A0A9X1M0L2</accession>
<dbReference type="AlphaFoldDB" id="A0A9X1M0L2"/>
<proteinExistence type="predicted"/>